<dbReference type="EMBL" id="ACIL03000016">
    <property type="protein sequence ID" value="ESL02125.1"/>
    <property type="molecule type" value="Genomic_DNA"/>
</dbReference>
<gene>
    <name evidence="2" type="ORF">GCWU0000282_002259</name>
</gene>
<dbReference type="Proteomes" id="UP000018227">
    <property type="component" value="Unassembled WGS sequence"/>
</dbReference>
<keyword evidence="3" id="KW-1185">Reference proteome</keyword>
<dbReference type="eggNOG" id="ENOG5032Z57">
    <property type="taxonomic scope" value="Bacteria"/>
</dbReference>
<evidence type="ECO:0000259" key="1">
    <source>
        <dbReference type="Pfam" id="PF13788"/>
    </source>
</evidence>
<dbReference type="RefSeq" id="WP_023355119.1">
    <property type="nucleotide sequence ID" value="NZ_KI535369.1"/>
</dbReference>
<proteinExistence type="predicted"/>
<dbReference type="HOGENOM" id="CLU_151995_1_0_9"/>
<organism evidence="2 3">
    <name type="scientific">Catonella morbi ATCC 51271</name>
    <dbReference type="NCBI Taxonomy" id="592026"/>
    <lineage>
        <taxon>Bacteria</taxon>
        <taxon>Bacillati</taxon>
        <taxon>Bacillota</taxon>
        <taxon>Clostridia</taxon>
        <taxon>Lachnospirales</taxon>
        <taxon>Lachnospiraceae</taxon>
        <taxon>Catonella</taxon>
    </lineage>
</organism>
<dbReference type="AlphaFoldDB" id="V2Z5D9"/>
<dbReference type="STRING" id="592026.GCWU0000282_002259"/>
<sequence>MNYKVIEKNNIKIAIIEDDVLITDEQTAIDTFMTISYEAEADRFIISEKNLKEDFFELRNKIAGNIFQKIINYRMKLAIVGDFDKYESKSLKAFIYECNRGKDIFFTGSIDEAVTMLGKE</sequence>
<protein>
    <recommendedName>
        <fullName evidence="1">DUF4180 domain-containing protein</fullName>
    </recommendedName>
</protein>
<reference evidence="2 3" key="1">
    <citation type="submission" date="2013-06" db="EMBL/GenBank/DDBJ databases">
        <authorList>
            <person name="Weinstock G."/>
            <person name="Sodergren E."/>
            <person name="Clifton S."/>
            <person name="Fulton L."/>
            <person name="Fulton B."/>
            <person name="Courtney L."/>
            <person name="Fronick C."/>
            <person name="Harrison M."/>
            <person name="Strong C."/>
            <person name="Farmer C."/>
            <person name="Delahaunty K."/>
            <person name="Markovic C."/>
            <person name="Hall O."/>
            <person name="Minx P."/>
            <person name="Tomlinson C."/>
            <person name="Mitreva M."/>
            <person name="Nelson J."/>
            <person name="Hou S."/>
            <person name="Wollam A."/>
            <person name="Pepin K.H."/>
            <person name="Johnson M."/>
            <person name="Bhonagiri V."/>
            <person name="Nash W.E."/>
            <person name="Warren W."/>
            <person name="Chinwalla A."/>
            <person name="Mardis E.R."/>
            <person name="Wilson R.K."/>
        </authorList>
    </citation>
    <scope>NUCLEOTIDE SEQUENCE [LARGE SCALE GENOMIC DNA]</scope>
    <source>
        <strain evidence="2 3">ATCC 51271</strain>
    </source>
</reference>
<name>V2Z5D9_9FIRM</name>
<dbReference type="InterPro" id="IPR025438">
    <property type="entry name" value="DUF4180"/>
</dbReference>
<accession>V2Z5D9</accession>
<dbReference type="OrthoDB" id="8595425at2"/>
<feature type="domain" description="DUF4180" evidence="1">
    <location>
        <begin position="10"/>
        <end position="117"/>
    </location>
</feature>
<comment type="caution">
    <text evidence="2">The sequence shown here is derived from an EMBL/GenBank/DDBJ whole genome shotgun (WGS) entry which is preliminary data.</text>
</comment>
<dbReference type="Pfam" id="PF13788">
    <property type="entry name" value="DUF4180"/>
    <property type="match status" value="1"/>
</dbReference>
<evidence type="ECO:0000313" key="2">
    <source>
        <dbReference type="EMBL" id="ESL02125.1"/>
    </source>
</evidence>
<evidence type="ECO:0000313" key="3">
    <source>
        <dbReference type="Proteomes" id="UP000018227"/>
    </source>
</evidence>